<accession>F0WTP6</accession>
<dbReference type="HOGENOM" id="CLU_2659689_0_0_1"/>
<protein>
    <submittedName>
        <fullName evidence="1">AlNc14C255G9722 protein</fullName>
    </submittedName>
</protein>
<dbReference type="EMBL" id="FR824300">
    <property type="protein sequence ID" value="CCA24738.1"/>
    <property type="molecule type" value="Genomic_DNA"/>
</dbReference>
<dbReference type="AlphaFoldDB" id="F0WTP6"/>
<organism evidence="1">
    <name type="scientific">Albugo laibachii Nc14</name>
    <dbReference type="NCBI Taxonomy" id="890382"/>
    <lineage>
        <taxon>Eukaryota</taxon>
        <taxon>Sar</taxon>
        <taxon>Stramenopiles</taxon>
        <taxon>Oomycota</taxon>
        <taxon>Peronosporomycetes</taxon>
        <taxon>Albuginales</taxon>
        <taxon>Albuginaceae</taxon>
        <taxon>Albugo</taxon>
    </lineage>
</organism>
<name>F0WTP6_9STRA</name>
<proteinExistence type="predicted"/>
<gene>
    <name evidence="1" type="primary">AlNc14C255G9722</name>
    <name evidence="1" type="ORF">ALNC14_108820</name>
</gene>
<sequence>MVEPITFSSNWTLDSIRMADMILHLSNCYELQESVVVICILRNAVSGAVHGNFQTRPEIDVRLSMDEFPRRNYACLQYMMKVSLHRNTHGKSI</sequence>
<evidence type="ECO:0000313" key="1">
    <source>
        <dbReference type="EMBL" id="CCA24738.1"/>
    </source>
</evidence>
<reference evidence="1" key="2">
    <citation type="submission" date="2011-02" db="EMBL/GenBank/DDBJ databases">
        <authorList>
            <person name="MacLean D."/>
        </authorList>
    </citation>
    <scope>NUCLEOTIDE SEQUENCE</scope>
</reference>
<reference evidence="1" key="1">
    <citation type="journal article" date="2011" name="PLoS Biol.">
        <title>Gene gain and loss during evolution of obligate parasitism in the white rust pathogen of Arabidopsis thaliana.</title>
        <authorList>
            <person name="Kemen E."/>
            <person name="Gardiner A."/>
            <person name="Schultz-Larsen T."/>
            <person name="Kemen A.C."/>
            <person name="Balmuth A.L."/>
            <person name="Robert-Seilaniantz A."/>
            <person name="Bailey K."/>
            <person name="Holub E."/>
            <person name="Studholme D.J."/>
            <person name="Maclean D."/>
            <person name="Jones J.D."/>
        </authorList>
    </citation>
    <scope>NUCLEOTIDE SEQUENCE</scope>
</reference>